<sequence length="250" mass="27752">MAEFSATARIPTRPLSYDQLNLAENKELIADYNTGALYVKKADGTVVDVSAAVKEVIIKEIQKDPNFSNNIQITINGDTYELSTVITKNVTEIKQIQDALGYYVDKEGNVKFDLLDKIAKIDPNTGKVEFTITADDVQETDNRVFLSPTEKESAAKATHPEIIKATILGGTQAWTGSDAPYTQKVTVTGIKETDVPVVDISLGDIYDTITKQLDSYAYIYKILTYDGYIMVYASQPTENDINIQMKVDRQ</sequence>
<name>A0A8S5PQ33_9CAUD</name>
<organism evidence="1">
    <name type="scientific">Myoviridae sp. ctwwN25</name>
    <dbReference type="NCBI Taxonomy" id="2825209"/>
    <lineage>
        <taxon>Viruses</taxon>
        <taxon>Duplodnaviria</taxon>
        <taxon>Heunggongvirae</taxon>
        <taxon>Uroviricota</taxon>
        <taxon>Caudoviricetes</taxon>
    </lineage>
</organism>
<accession>A0A8S5PQ33</accession>
<protein>
    <submittedName>
        <fullName evidence="1">Uncharacterized protein</fullName>
    </submittedName>
</protein>
<proteinExistence type="predicted"/>
<reference evidence="1" key="1">
    <citation type="journal article" date="2021" name="Proc. Natl. Acad. Sci. U.S.A.">
        <title>A Catalog of Tens of Thousands of Viruses from Human Metagenomes Reveals Hidden Associations with Chronic Diseases.</title>
        <authorList>
            <person name="Tisza M.J."/>
            <person name="Buck C.B."/>
        </authorList>
    </citation>
    <scope>NUCLEOTIDE SEQUENCE</scope>
    <source>
        <strain evidence="1">CtwwN25</strain>
    </source>
</reference>
<dbReference type="EMBL" id="BK015472">
    <property type="protein sequence ID" value="DAE08611.1"/>
    <property type="molecule type" value="Genomic_DNA"/>
</dbReference>
<evidence type="ECO:0000313" key="1">
    <source>
        <dbReference type="EMBL" id="DAE08611.1"/>
    </source>
</evidence>